<name>A0ABQ7JPT6_9FUNG</name>
<evidence type="ECO:0000313" key="3">
    <source>
        <dbReference type="Proteomes" id="UP001194696"/>
    </source>
</evidence>
<accession>A0ABQ7JPT6</accession>
<proteinExistence type="predicted"/>
<dbReference type="Proteomes" id="UP001194696">
    <property type="component" value="Unassembled WGS sequence"/>
</dbReference>
<protein>
    <submittedName>
        <fullName evidence="2">Uncharacterized protein</fullName>
    </submittedName>
</protein>
<reference evidence="2 3" key="1">
    <citation type="journal article" date="2020" name="Fungal Divers.">
        <title>Resolving the Mortierellaceae phylogeny through synthesis of multi-gene phylogenetics and phylogenomics.</title>
        <authorList>
            <person name="Vandepol N."/>
            <person name="Liber J."/>
            <person name="Desiro A."/>
            <person name="Na H."/>
            <person name="Kennedy M."/>
            <person name="Barry K."/>
            <person name="Grigoriev I.V."/>
            <person name="Miller A.N."/>
            <person name="O'Donnell K."/>
            <person name="Stajich J.E."/>
            <person name="Bonito G."/>
        </authorList>
    </citation>
    <scope>NUCLEOTIDE SEQUENCE [LARGE SCALE GENOMIC DNA]</scope>
    <source>
        <strain evidence="2 3">AD045</strain>
    </source>
</reference>
<keyword evidence="3" id="KW-1185">Reference proteome</keyword>
<organism evidence="2 3">
    <name type="scientific">Linnemannia gamsii</name>
    <dbReference type="NCBI Taxonomy" id="64522"/>
    <lineage>
        <taxon>Eukaryota</taxon>
        <taxon>Fungi</taxon>
        <taxon>Fungi incertae sedis</taxon>
        <taxon>Mucoromycota</taxon>
        <taxon>Mortierellomycotina</taxon>
        <taxon>Mortierellomycetes</taxon>
        <taxon>Mortierellales</taxon>
        <taxon>Mortierellaceae</taxon>
        <taxon>Linnemannia</taxon>
    </lineage>
</organism>
<comment type="caution">
    <text evidence="2">The sequence shown here is derived from an EMBL/GenBank/DDBJ whole genome shotgun (WGS) entry which is preliminary data.</text>
</comment>
<dbReference type="EMBL" id="JAAAIM010001010">
    <property type="protein sequence ID" value="KAG0282741.1"/>
    <property type="molecule type" value="Genomic_DNA"/>
</dbReference>
<feature type="compositionally biased region" description="Basic and acidic residues" evidence="1">
    <location>
        <begin position="64"/>
        <end position="76"/>
    </location>
</feature>
<evidence type="ECO:0000256" key="1">
    <source>
        <dbReference type="SAM" id="MobiDB-lite"/>
    </source>
</evidence>
<feature type="compositionally biased region" description="Basic and acidic residues" evidence="1">
    <location>
        <begin position="83"/>
        <end position="93"/>
    </location>
</feature>
<evidence type="ECO:0000313" key="2">
    <source>
        <dbReference type="EMBL" id="KAG0282741.1"/>
    </source>
</evidence>
<sequence length="93" mass="10864">MGDVDTSKYGTRECIFGVNVLGFFKRAPLSTTPRSYRNRRQDVQDVEHRPWANHMSLDETQTEALEKMPMKGRDSEDKDEEDACRLEAIYKHK</sequence>
<feature type="region of interest" description="Disordered" evidence="1">
    <location>
        <begin position="31"/>
        <end position="93"/>
    </location>
</feature>
<gene>
    <name evidence="2" type="ORF">BGZ96_000172</name>
</gene>
<feature type="compositionally biased region" description="Basic and acidic residues" evidence="1">
    <location>
        <begin position="39"/>
        <end position="50"/>
    </location>
</feature>